<sequence>MKQWKNTEHREFIIELVRLFEPHTYAEIGVKRGYVFNAVAPLVKRAIAVDIADMGRISDLPGVEKYQMKSSEFAYIWHDPIDLLFIDADHRDWAVLADIFRLAKFVRDETGLILLHDTFPVDPKLLADGYCSNAWKAARHIHLKRRHLFEIVTLPGPWAGLSIMRKAARHGWMEDNDTA</sequence>
<dbReference type="InterPro" id="IPR029063">
    <property type="entry name" value="SAM-dependent_MTases_sf"/>
</dbReference>
<reference evidence="2" key="1">
    <citation type="submission" date="2020-03" db="EMBL/GenBank/DDBJ databases">
        <title>The deep terrestrial virosphere.</title>
        <authorList>
            <person name="Holmfeldt K."/>
            <person name="Nilsson E."/>
            <person name="Simone D."/>
            <person name="Lopez-Fernandez M."/>
            <person name="Wu X."/>
            <person name="de Brujin I."/>
            <person name="Lundin D."/>
            <person name="Andersson A."/>
            <person name="Bertilsson S."/>
            <person name="Dopson M."/>
        </authorList>
    </citation>
    <scope>NUCLEOTIDE SEQUENCE</scope>
    <source>
        <strain evidence="2">MM415A00224</strain>
        <strain evidence="1">MM415B00387</strain>
    </source>
</reference>
<dbReference type="EMBL" id="MT141540">
    <property type="protein sequence ID" value="QJA65511.1"/>
    <property type="molecule type" value="Genomic_DNA"/>
</dbReference>
<proteinExistence type="predicted"/>
<keyword evidence="2" id="KW-0808">Transferase</keyword>
<dbReference type="Pfam" id="PF13578">
    <property type="entry name" value="Methyltransf_24"/>
    <property type="match status" value="1"/>
</dbReference>
<dbReference type="Gene3D" id="3.40.50.150">
    <property type="entry name" value="Vaccinia Virus protein VP39"/>
    <property type="match status" value="1"/>
</dbReference>
<evidence type="ECO:0000313" key="2">
    <source>
        <dbReference type="EMBL" id="QJA84153.1"/>
    </source>
</evidence>
<gene>
    <name evidence="2" type="ORF">MM415A00224_0052</name>
    <name evidence="1" type="ORF">MM415B00387_0004</name>
</gene>
<dbReference type="EMBL" id="MT142524">
    <property type="protein sequence ID" value="QJA84153.1"/>
    <property type="molecule type" value="Genomic_DNA"/>
</dbReference>
<evidence type="ECO:0000313" key="1">
    <source>
        <dbReference type="EMBL" id="QJA65511.1"/>
    </source>
</evidence>
<keyword evidence="2" id="KW-0489">Methyltransferase</keyword>
<dbReference type="AlphaFoldDB" id="A0A6M3KPY7"/>
<dbReference type="GO" id="GO:0008168">
    <property type="term" value="F:methyltransferase activity"/>
    <property type="evidence" value="ECO:0007669"/>
    <property type="project" value="UniProtKB-KW"/>
</dbReference>
<dbReference type="GO" id="GO:0032259">
    <property type="term" value="P:methylation"/>
    <property type="evidence" value="ECO:0007669"/>
    <property type="project" value="UniProtKB-KW"/>
</dbReference>
<accession>A0A6M3KPY7</accession>
<protein>
    <submittedName>
        <fullName evidence="2">Putative methyltransferase</fullName>
    </submittedName>
</protein>
<name>A0A6M3KPY7_9ZZZZ</name>
<dbReference type="SUPFAM" id="SSF53335">
    <property type="entry name" value="S-adenosyl-L-methionine-dependent methyltransferases"/>
    <property type="match status" value="1"/>
</dbReference>
<organism evidence="2">
    <name type="scientific">viral metagenome</name>
    <dbReference type="NCBI Taxonomy" id="1070528"/>
    <lineage>
        <taxon>unclassified sequences</taxon>
        <taxon>metagenomes</taxon>
        <taxon>organismal metagenomes</taxon>
    </lineage>
</organism>